<evidence type="ECO:0000313" key="12">
    <source>
        <dbReference type="EMBL" id="MEC4295096.1"/>
    </source>
</evidence>
<dbReference type="EC" id="2.7.1.50" evidence="11"/>
<feature type="binding site" evidence="11">
    <location>
        <position position="214"/>
    </location>
    <ligand>
        <name>substrate</name>
    </ligand>
</feature>
<evidence type="ECO:0000256" key="10">
    <source>
        <dbReference type="ARBA" id="ARBA00022977"/>
    </source>
</evidence>
<evidence type="ECO:0000256" key="11">
    <source>
        <dbReference type="HAMAP-Rule" id="MF_00228"/>
    </source>
</evidence>
<feature type="binding site" evidence="11">
    <location>
        <position position="131"/>
    </location>
    <ligand>
        <name>ATP</name>
        <dbReference type="ChEBI" id="CHEBI:30616"/>
    </ligand>
</feature>
<sequence length="286" mass="28982">MSEPSATRTAAELRALMARAVREVRETNPLAPSITNTVTQNFVANAQLAVGGSAAMVYLPDEGECVAAMGGALYINLGTLLPIYEQSIPRTARALSAAGKPWVLDPVGVGIGSLRTQLIQTVRDDKPTILRGNASEIIAVAELWGLDSAAASGADGPRGVDTTDSVDAAERAAVAIARFTGGAVAVSGATDLVTDGTSVARLAGGSPLMTCITGSGCSLGGVASVYACVADPFVTALTATAAYNLAGARAAERCTGPGSFQVAFLDALYQLTPEDVAEAPLQLTVL</sequence>
<comment type="cofactor">
    <cofactor evidence="2 11">
        <name>Mg(2+)</name>
        <dbReference type="ChEBI" id="CHEBI:18420"/>
    </cofactor>
</comment>
<dbReference type="GO" id="GO:0004417">
    <property type="term" value="F:hydroxyethylthiazole kinase activity"/>
    <property type="evidence" value="ECO:0007669"/>
    <property type="project" value="UniProtKB-EC"/>
</dbReference>
<feature type="binding site" evidence="11">
    <location>
        <position position="187"/>
    </location>
    <ligand>
        <name>ATP</name>
        <dbReference type="ChEBI" id="CHEBI:30616"/>
    </ligand>
</feature>
<evidence type="ECO:0000313" key="13">
    <source>
        <dbReference type="Proteomes" id="UP001343724"/>
    </source>
</evidence>
<comment type="pathway">
    <text evidence="3 11">Cofactor biosynthesis; thiamine diphosphate biosynthesis; 4-methyl-5-(2-phosphoethyl)-thiazole from 5-(2-hydroxyethyl)-4-methylthiazole: step 1/1.</text>
</comment>
<dbReference type="InterPro" id="IPR029056">
    <property type="entry name" value="Ribokinase-like"/>
</dbReference>
<keyword evidence="6 11" id="KW-0547">Nucleotide-binding</keyword>
<evidence type="ECO:0000256" key="2">
    <source>
        <dbReference type="ARBA" id="ARBA00001946"/>
    </source>
</evidence>
<reference evidence="12 13" key="1">
    <citation type="submission" date="2024-01" db="EMBL/GenBank/DDBJ databases">
        <title>novel species in genus Adlercreutzia.</title>
        <authorList>
            <person name="Liu X."/>
        </authorList>
    </citation>
    <scope>NUCLEOTIDE SEQUENCE [LARGE SCALE GENOMIC DNA]</scope>
    <source>
        <strain evidence="12 13">R22</strain>
    </source>
</reference>
<dbReference type="Pfam" id="PF02110">
    <property type="entry name" value="HK"/>
    <property type="match status" value="1"/>
</dbReference>
<keyword evidence="5 11" id="KW-0479">Metal-binding</keyword>
<evidence type="ECO:0000256" key="8">
    <source>
        <dbReference type="ARBA" id="ARBA00022840"/>
    </source>
</evidence>
<feature type="binding site" evidence="11">
    <location>
        <position position="56"/>
    </location>
    <ligand>
        <name>substrate</name>
    </ligand>
</feature>
<dbReference type="HAMAP" id="MF_00228">
    <property type="entry name" value="Thz_kinase"/>
    <property type="match status" value="1"/>
</dbReference>
<proteinExistence type="inferred from homology"/>
<dbReference type="SUPFAM" id="SSF53613">
    <property type="entry name" value="Ribokinase-like"/>
    <property type="match status" value="1"/>
</dbReference>
<evidence type="ECO:0000256" key="4">
    <source>
        <dbReference type="ARBA" id="ARBA00022679"/>
    </source>
</evidence>
<comment type="function">
    <text evidence="11">Catalyzes the phosphorylation of the hydroxyl group of 4-methyl-5-beta-hydroxyethylthiazole (THZ).</text>
</comment>
<keyword evidence="10 11" id="KW-0784">Thiamine biosynthesis</keyword>
<dbReference type="NCBIfam" id="NF006830">
    <property type="entry name" value="PRK09355.1"/>
    <property type="match status" value="1"/>
</dbReference>
<evidence type="ECO:0000256" key="7">
    <source>
        <dbReference type="ARBA" id="ARBA00022777"/>
    </source>
</evidence>
<accession>A0ABU6IZK2</accession>
<dbReference type="Gene3D" id="3.40.1190.20">
    <property type="match status" value="1"/>
</dbReference>
<dbReference type="EMBL" id="JAYMFH010000007">
    <property type="protein sequence ID" value="MEC4295096.1"/>
    <property type="molecule type" value="Genomic_DNA"/>
</dbReference>
<keyword evidence="7 11" id="KW-0418">Kinase</keyword>
<gene>
    <name evidence="11 12" type="primary">thiM</name>
    <name evidence="12" type="ORF">VJ920_07215</name>
</gene>
<keyword evidence="4 11" id="KW-0808">Transferase</keyword>
<dbReference type="InterPro" id="IPR000417">
    <property type="entry name" value="Hyethyz_kinase"/>
</dbReference>
<comment type="catalytic activity">
    <reaction evidence="1 11">
        <text>5-(2-hydroxyethyl)-4-methylthiazole + ATP = 4-methyl-5-(2-phosphooxyethyl)-thiazole + ADP + H(+)</text>
        <dbReference type="Rhea" id="RHEA:24212"/>
        <dbReference type="ChEBI" id="CHEBI:15378"/>
        <dbReference type="ChEBI" id="CHEBI:17957"/>
        <dbReference type="ChEBI" id="CHEBI:30616"/>
        <dbReference type="ChEBI" id="CHEBI:58296"/>
        <dbReference type="ChEBI" id="CHEBI:456216"/>
        <dbReference type="EC" id="2.7.1.50"/>
    </reaction>
</comment>
<dbReference type="Proteomes" id="UP001343724">
    <property type="component" value="Unassembled WGS sequence"/>
</dbReference>
<dbReference type="PRINTS" id="PR01099">
    <property type="entry name" value="HYETHTZKNASE"/>
</dbReference>
<evidence type="ECO:0000256" key="6">
    <source>
        <dbReference type="ARBA" id="ARBA00022741"/>
    </source>
</evidence>
<keyword evidence="9 11" id="KW-0460">Magnesium</keyword>
<dbReference type="CDD" id="cd01170">
    <property type="entry name" value="THZ_kinase"/>
    <property type="match status" value="1"/>
</dbReference>
<keyword evidence="13" id="KW-1185">Reference proteome</keyword>
<evidence type="ECO:0000256" key="5">
    <source>
        <dbReference type="ARBA" id="ARBA00022723"/>
    </source>
</evidence>
<protein>
    <recommendedName>
        <fullName evidence="11">Hydroxyethylthiazole kinase</fullName>
        <ecNumber evidence="11">2.7.1.50</ecNumber>
    </recommendedName>
    <alternativeName>
        <fullName evidence="11">4-methyl-5-beta-hydroxyethylthiazole kinase</fullName>
        <shortName evidence="11">TH kinase</shortName>
        <shortName evidence="11">Thz kinase</shortName>
    </alternativeName>
</protein>
<dbReference type="RefSeq" id="WP_326439723.1">
    <property type="nucleotide sequence ID" value="NZ_JAYMFH010000007.1"/>
</dbReference>
<dbReference type="PIRSF" id="PIRSF000513">
    <property type="entry name" value="Thz_kinase"/>
    <property type="match status" value="1"/>
</dbReference>
<evidence type="ECO:0000256" key="1">
    <source>
        <dbReference type="ARBA" id="ARBA00001771"/>
    </source>
</evidence>
<evidence type="ECO:0000256" key="9">
    <source>
        <dbReference type="ARBA" id="ARBA00022842"/>
    </source>
</evidence>
<comment type="similarity">
    <text evidence="11">Belongs to the Thz kinase family.</text>
</comment>
<keyword evidence="8 11" id="KW-0067">ATP-binding</keyword>
<name>A0ABU6IZK2_9ACTN</name>
<organism evidence="12 13">
    <name type="scientific">Adlercreutzia shanghongiae</name>
    <dbReference type="NCBI Taxonomy" id="3111773"/>
    <lineage>
        <taxon>Bacteria</taxon>
        <taxon>Bacillati</taxon>
        <taxon>Actinomycetota</taxon>
        <taxon>Coriobacteriia</taxon>
        <taxon>Eggerthellales</taxon>
        <taxon>Eggerthellaceae</taxon>
        <taxon>Adlercreutzia</taxon>
    </lineage>
</organism>
<comment type="caution">
    <text evidence="12">The sequence shown here is derived from an EMBL/GenBank/DDBJ whole genome shotgun (WGS) entry which is preliminary data.</text>
</comment>
<evidence type="ECO:0000256" key="3">
    <source>
        <dbReference type="ARBA" id="ARBA00004868"/>
    </source>
</evidence>